<dbReference type="InterPro" id="IPR036034">
    <property type="entry name" value="PDZ_sf"/>
</dbReference>
<dbReference type="GO" id="GO:0006508">
    <property type="term" value="P:proteolysis"/>
    <property type="evidence" value="ECO:0007669"/>
    <property type="project" value="UniProtKB-KW"/>
</dbReference>
<evidence type="ECO:0000256" key="2">
    <source>
        <dbReference type="ARBA" id="ARBA00022801"/>
    </source>
</evidence>
<dbReference type="Pfam" id="PF13365">
    <property type="entry name" value="Trypsin_2"/>
    <property type="match status" value="1"/>
</dbReference>
<keyword evidence="1 4" id="KW-0645">Protease</keyword>
<dbReference type="Pfam" id="PF13180">
    <property type="entry name" value="PDZ_2"/>
    <property type="match status" value="1"/>
</dbReference>
<comment type="caution">
    <text evidence="4">The sequence shown here is derived from an EMBL/GenBank/DDBJ whole genome shotgun (WGS) entry which is preliminary data.</text>
</comment>
<reference evidence="5" key="1">
    <citation type="submission" date="2017-09" db="EMBL/GenBank/DDBJ databases">
        <title>Metaegenomics of thermophilic ammonia-oxidizing enrichment culture.</title>
        <authorList>
            <person name="Kato S."/>
            <person name="Suzuki K."/>
        </authorList>
    </citation>
    <scope>NUCLEOTIDE SEQUENCE [LARGE SCALE GENOMIC DNA]</scope>
</reference>
<organism evidence="4 5">
    <name type="scientific">Candidatus Fervidibacter japonicus</name>
    <dbReference type="NCBI Taxonomy" id="2035412"/>
    <lineage>
        <taxon>Bacteria</taxon>
        <taxon>Candidatus Fervidibacterota</taxon>
        <taxon>Candidatus Fervidibacter</taxon>
    </lineage>
</organism>
<dbReference type="InterPro" id="IPR009003">
    <property type="entry name" value="Peptidase_S1_PA"/>
</dbReference>
<dbReference type="InterPro" id="IPR001478">
    <property type="entry name" value="PDZ"/>
</dbReference>
<dbReference type="InterPro" id="IPR001940">
    <property type="entry name" value="Peptidase_S1C"/>
</dbReference>
<dbReference type="PRINTS" id="PR00834">
    <property type="entry name" value="PROTEASES2C"/>
</dbReference>
<dbReference type="EMBL" id="BEHT01000045">
    <property type="protein sequence ID" value="GBC99967.1"/>
    <property type="molecule type" value="Genomic_DNA"/>
</dbReference>
<gene>
    <name evidence="4" type="primary">htrA_3</name>
    <name evidence="4" type="ORF">HRbin17_02500</name>
</gene>
<dbReference type="SUPFAM" id="SSF50494">
    <property type="entry name" value="Trypsin-like serine proteases"/>
    <property type="match status" value="1"/>
</dbReference>
<proteinExistence type="predicted"/>
<dbReference type="AlphaFoldDB" id="A0A2H5XFN3"/>
<dbReference type="SMART" id="SM00228">
    <property type="entry name" value="PDZ"/>
    <property type="match status" value="1"/>
</dbReference>
<dbReference type="InterPro" id="IPR051201">
    <property type="entry name" value="Chloro_Bact_Ser_Proteases"/>
</dbReference>
<dbReference type="SUPFAM" id="SSF50156">
    <property type="entry name" value="PDZ domain-like"/>
    <property type="match status" value="1"/>
</dbReference>
<dbReference type="Gene3D" id="2.30.42.10">
    <property type="match status" value="1"/>
</dbReference>
<evidence type="ECO:0000256" key="1">
    <source>
        <dbReference type="ARBA" id="ARBA00022670"/>
    </source>
</evidence>
<dbReference type="PANTHER" id="PTHR43343">
    <property type="entry name" value="PEPTIDASE S12"/>
    <property type="match status" value="1"/>
</dbReference>
<dbReference type="Gene3D" id="2.40.10.120">
    <property type="match status" value="1"/>
</dbReference>
<evidence type="ECO:0000313" key="5">
    <source>
        <dbReference type="Proteomes" id="UP000236173"/>
    </source>
</evidence>
<name>A0A2H5XFN3_9BACT</name>
<dbReference type="Proteomes" id="UP000236173">
    <property type="component" value="Unassembled WGS sequence"/>
</dbReference>
<protein>
    <submittedName>
        <fullName evidence="4">Serine protease HtrA</fullName>
    </submittedName>
</protein>
<keyword evidence="2" id="KW-0378">Hydrolase</keyword>
<sequence length="331" mass="34639">MRLPLWHRHHPPLAPTEPPPDDLLDAFSQVVIQAVDRVIRSVASIEARTDAGHICGHGSGFALTADGFILTNSHVVRGATHIAVAFPDGRQFAARLVGEDPETDVALVQVDATDLPPAPLGDSAKVRVGQLVIAIGNPYGLQCTVTAGIVSALGRSLRTPAGHLLHDVIQTDAALNPGSSGGPLVSTRGEVIGVNTALVMPAQGLCFAIPINTAKFVAERLLREGRVRRSYLGVGGQNVALNPRLVAFHRLPADSGVLIITVDADSPAANAGVREGDILVAVGDTPTPDMAALNRVLTDLAPGTATTVTVVRRVEKLCLPVVLEEQPERNA</sequence>
<accession>A0A2H5XFN3</accession>
<dbReference type="PANTHER" id="PTHR43343:SF3">
    <property type="entry name" value="PROTEASE DO-LIKE 8, CHLOROPLASTIC"/>
    <property type="match status" value="1"/>
</dbReference>
<dbReference type="GO" id="GO:0004252">
    <property type="term" value="F:serine-type endopeptidase activity"/>
    <property type="evidence" value="ECO:0007669"/>
    <property type="project" value="InterPro"/>
</dbReference>
<evidence type="ECO:0000259" key="3">
    <source>
        <dbReference type="SMART" id="SM00228"/>
    </source>
</evidence>
<feature type="domain" description="PDZ" evidence="3">
    <location>
        <begin position="230"/>
        <end position="314"/>
    </location>
</feature>
<evidence type="ECO:0000313" key="4">
    <source>
        <dbReference type="EMBL" id="GBC99967.1"/>
    </source>
</evidence>